<evidence type="ECO:0000259" key="1">
    <source>
        <dbReference type="Pfam" id="PF13406"/>
    </source>
</evidence>
<dbReference type="KEGG" id="pef:A7E78_00920"/>
<dbReference type="EMBL" id="CP015519">
    <property type="protein sequence ID" value="APG28954.1"/>
    <property type="molecule type" value="Genomic_DNA"/>
</dbReference>
<dbReference type="InterPro" id="IPR023346">
    <property type="entry name" value="Lysozyme-like_dom_sf"/>
</dbReference>
<dbReference type="GO" id="GO:0008933">
    <property type="term" value="F:peptidoglycan lytic transglycosylase activity"/>
    <property type="evidence" value="ECO:0007669"/>
    <property type="project" value="TreeGrafter"/>
</dbReference>
<reference evidence="2 3" key="1">
    <citation type="journal article" date="2017" name="Genome Announc.">
        <title>Complete Genome Sequences of Two Acetylene-Fermenting Pelobacter acetylenicus Strains.</title>
        <authorList>
            <person name="Sutton J.M."/>
            <person name="Baesman S.M."/>
            <person name="Fierst J.L."/>
            <person name="Poret-Peterson A.T."/>
            <person name="Oremland R.S."/>
            <person name="Dunlap D.S."/>
            <person name="Akob D.M."/>
        </authorList>
    </citation>
    <scope>NUCLEOTIDE SEQUENCE [LARGE SCALE GENOMIC DNA]</scope>
    <source>
        <strain evidence="2 3">SFB93</strain>
    </source>
</reference>
<dbReference type="PANTHER" id="PTHR30163">
    <property type="entry name" value="MEMBRANE-BOUND LYTIC MUREIN TRANSGLYCOSYLASE B"/>
    <property type="match status" value="1"/>
</dbReference>
<dbReference type="InterPro" id="IPR011970">
    <property type="entry name" value="MltB_2"/>
</dbReference>
<dbReference type="PANTHER" id="PTHR30163:SF8">
    <property type="entry name" value="LYTIC MUREIN TRANSGLYCOSYLASE"/>
    <property type="match status" value="1"/>
</dbReference>
<evidence type="ECO:0000313" key="2">
    <source>
        <dbReference type="EMBL" id="APG28954.1"/>
    </source>
</evidence>
<dbReference type="SUPFAM" id="SSF53955">
    <property type="entry name" value="Lysozyme-like"/>
    <property type="match status" value="1"/>
</dbReference>
<dbReference type="Gene3D" id="1.10.530.10">
    <property type="match status" value="1"/>
</dbReference>
<evidence type="ECO:0000313" key="3">
    <source>
        <dbReference type="Proteomes" id="UP000182517"/>
    </source>
</evidence>
<organism evidence="2 3">
    <name type="scientific">Syntrophotalea acetylenivorans</name>
    <dbReference type="NCBI Taxonomy" id="1842532"/>
    <lineage>
        <taxon>Bacteria</taxon>
        <taxon>Pseudomonadati</taxon>
        <taxon>Thermodesulfobacteriota</taxon>
        <taxon>Desulfuromonadia</taxon>
        <taxon>Desulfuromonadales</taxon>
        <taxon>Syntrophotaleaceae</taxon>
        <taxon>Syntrophotalea</taxon>
    </lineage>
</organism>
<dbReference type="Proteomes" id="UP000182517">
    <property type="component" value="Chromosome"/>
</dbReference>
<protein>
    <submittedName>
        <fullName evidence="2">Lytic transglycosylase</fullName>
    </submittedName>
</protein>
<dbReference type="FunFam" id="1.10.8.350:FF:000001">
    <property type="entry name" value="Lytic murein transglycosylase B"/>
    <property type="match status" value="1"/>
</dbReference>
<dbReference type="GO" id="GO:0009253">
    <property type="term" value="P:peptidoglycan catabolic process"/>
    <property type="evidence" value="ECO:0007669"/>
    <property type="project" value="TreeGrafter"/>
</dbReference>
<accession>A0A1L3GSN2</accession>
<dbReference type="STRING" id="1842532.A7E78_00920"/>
<dbReference type="InterPro" id="IPR043426">
    <property type="entry name" value="MltB-like"/>
</dbReference>
<name>A0A1L3GSN2_9BACT</name>
<dbReference type="Pfam" id="PF13406">
    <property type="entry name" value="SLT_2"/>
    <property type="match status" value="1"/>
</dbReference>
<proteinExistence type="predicted"/>
<sequence>MWSTKRRSVSFLNNDPNKEGFAQWMVGLQTEAAAAGISHRTLERALADIKKPLAKVIDVDRKQPEFTQTVQDYVSTRISGYRIKDGRKMKRRYPIWLGRVEDRHGVQRRFILALWGIETNYGRHTGNFPVIEALVSLSYDGRRSDYFRRELLEALRIVDAGHIPLKHMKGSWAGAMGQCQFMPSVFCAYAVDAEGDGRIDIWHSVPDVLASGANFLAASGWKNDQTWGRPVKLPKGFDTSLVGLEKRLPLPKWQALGVRRVDGRALPRRNLDASLLLPDGPGSQAYLVYDNFRVLRVWNKSNAFALAVGLLSDQLAKGK</sequence>
<feature type="domain" description="Transglycosylase SLT" evidence="1">
    <location>
        <begin position="21"/>
        <end position="313"/>
    </location>
</feature>
<keyword evidence="3" id="KW-1185">Reference proteome</keyword>
<dbReference type="NCBIfam" id="TIGR02283">
    <property type="entry name" value="MltB_2"/>
    <property type="match status" value="1"/>
</dbReference>
<dbReference type="Gene3D" id="1.10.8.350">
    <property type="entry name" value="Bacterial muramidase"/>
    <property type="match status" value="1"/>
</dbReference>
<dbReference type="AlphaFoldDB" id="A0A1L3GSN2"/>
<gene>
    <name evidence="2" type="ORF">A7E78_00920</name>
</gene>
<dbReference type="InterPro" id="IPR031304">
    <property type="entry name" value="SLT_2"/>
</dbReference>
<dbReference type="CDD" id="cd13399">
    <property type="entry name" value="Slt35-like"/>
    <property type="match status" value="1"/>
</dbReference>